<feature type="region of interest" description="Disordered" evidence="1">
    <location>
        <begin position="289"/>
        <end position="339"/>
    </location>
</feature>
<accession>A0A1B8B0B7</accession>
<proteinExistence type="predicted"/>
<evidence type="ECO:0000256" key="1">
    <source>
        <dbReference type="SAM" id="MobiDB-lite"/>
    </source>
</evidence>
<dbReference type="PANTHER" id="PTHR42105">
    <property type="entry name" value="DIM2-ASSOCIATED PROTEIN 1"/>
    <property type="match status" value="1"/>
</dbReference>
<dbReference type="EMBL" id="LYXU01000001">
    <property type="protein sequence ID" value="OBS26178.1"/>
    <property type="molecule type" value="Genomic_DNA"/>
</dbReference>
<dbReference type="OMA" id="WAPRERD"/>
<feature type="compositionally biased region" description="Low complexity" evidence="1">
    <location>
        <begin position="402"/>
        <end position="416"/>
    </location>
</feature>
<keyword evidence="3" id="KW-1185">Reference proteome</keyword>
<protein>
    <recommendedName>
        <fullName evidence="4">Fungal N-terminal domain-containing protein</fullName>
    </recommendedName>
</protein>
<dbReference type="PANTHER" id="PTHR42105:SF1">
    <property type="entry name" value="TRANSALDOLASE"/>
    <property type="match status" value="1"/>
</dbReference>
<feature type="compositionally biased region" description="Polar residues" evidence="1">
    <location>
        <begin position="311"/>
        <end position="327"/>
    </location>
</feature>
<comment type="caution">
    <text evidence="2">The sequence shown here is derived from an EMBL/GenBank/DDBJ whole genome shotgun (WGS) entry which is preliminary data.</text>
</comment>
<dbReference type="AlphaFoldDB" id="A0A1B8B0B7"/>
<dbReference type="Proteomes" id="UP000091967">
    <property type="component" value="Unassembled WGS sequence"/>
</dbReference>
<feature type="region of interest" description="Disordered" evidence="1">
    <location>
        <begin position="351"/>
        <end position="499"/>
    </location>
</feature>
<evidence type="ECO:0008006" key="4">
    <source>
        <dbReference type="Google" id="ProtNLM"/>
    </source>
</evidence>
<feature type="region of interest" description="Disordered" evidence="1">
    <location>
        <begin position="222"/>
        <end position="246"/>
    </location>
</feature>
<evidence type="ECO:0000313" key="2">
    <source>
        <dbReference type="EMBL" id="OBS26178.1"/>
    </source>
</evidence>
<name>A0A1B8B0B7_FUSPO</name>
<evidence type="ECO:0000313" key="3">
    <source>
        <dbReference type="Proteomes" id="UP000091967"/>
    </source>
</evidence>
<organism evidence="2 3">
    <name type="scientific">Fusarium poae</name>
    <dbReference type="NCBI Taxonomy" id="36050"/>
    <lineage>
        <taxon>Eukaryota</taxon>
        <taxon>Fungi</taxon>
        <taxon>Dikarya</taxon>
        <taxon>Ascomycota</taxon>
        <taxon>Pezizomycotina</taxon>
        <taxon>Sordariomycetes</taxon>
        <taxon>Hypocreomycetidae</taxon>
        <taxon>Hypocreales</taxon>
        <taxon>Nectriaceae</taxon>
        <taxon>Fusarium</taxon>
    </lineage>
</organism>
<reference evidence="2 3" key="1">
    <citation type="submission" date="2016-06" db="EMBL/GenBank/DDBJ databases">
        <title>Living apart together: crosstalk between the core and supernumerary genomes in a fungal plant pathogen.</title>
        <authorList>
            <person name="Vanheule A."/>
            <person name="Audenaert K."/>
            <person name="Warris S."/>
            <person name="Van De Geest H."/>
            <person name="Schijlen E."/>
            <person name="Hofte M."/>
            <person name="De Saeger S."/>
            <person name="Haesaert G."/>
            <person name="Waalwijk C."/>
            <person name="Van Der Lee T."/>
        </authorList>
    </citation>
    <scope>NUCLEOTIDE SEQUENCE [LARGE SCALE GENOMIC DNA]</scope>
    <source>
        <strain evidence="2 3">2516</strain>
    </source>
</reference>
<feature type="compositionally biased region" description="Basic and acidic residues" evidence="1">
    <location>
        <begin position="437"/>
        <end position="472"/>
    </location>
</feature>
<sequence>MDPLSITSASVGLAAAVYKCAIEVKRIVGTITDAADSLSDLAEEAQLIQGALQGVEDALRDNQEAISRYKVEDVFSTAVKGCRATLACIKQEFELLFNRSDWKSRFLVLWKEDDMKRLLGRLDRKRENILLLLHLLSLSSVREVQALVAKNQGALTVAKEDITALIPTYWSCRDTILDSLDKETVDSIYADSDNRESKLSTTEFDIDYELINTRVYRRALAKAQRQRSRPRRDLDHPALDLNDGNMEPVEDLIDLSWEPSPKTTLMPSHIPCQSYTDLAGLQFMPMAAHKATADAGRQNETQQDDPIPNEVPQTRDPNSSTSPTGPSKTYRIPSNKATNSQTSLLIEYFEGGRGKAGPNSKRPSVRVRPYPGKKIVSAKQHPETSRIDAASSMPSTDMRPGTQSYTSSTQPSQSTQADKGSPPFTNNPKLLEDIEDDIRRLILPELDARKREEAQRERTLQEWAPRERDPHRRSIREKKHLFPPEEDTSPRPLTRKDYS</sequence>
<gene>
    <name evidence="2" type="ORF">FPOA_00120</name>
</gene>